<evidence type="ECO:0008006" key="4">
    <source>
        <dbReference type="Google" id="ProtNLM"/>
    </source>
</evidence>
<dbReference type="KEGG" id="bex:A11Q_2095"/>
<feature type="chain" id="PRO_5004060211" description="Lipoprotein" evidence="1">
    <location>
        <begin position="27"/>
        <end position="282"/>
    </location>
</feature>
<dbReference type="PROSITE" id="PS51257">
    <property type="entry name" value="PROKAR_LIPOPROTEIN"/>
    <property type="match status" value="1"/>
</dbReference>
<sequence length="282" mass="31405">MKNFSTTFRLFSILLSLALVSTACMKKQNLKEEDLGVAFSRDEVAIALFSAFGPFNFSEIRPLESYRIASTERVQGGSTQTAFVQDVVIYEINDGVIDPNKLYLDIDLLTNTGSTPGIVKSGIVSFTKPSGISGVAFVDDTIPFLSTEDRRPLFLFEILQRIAFTSCITDEDYQESCHKLTTKAVQKRLPSGSEAQKATCPSTPDNCLINATQIEFDIIRHKQPDDDNRPDRVHYTFVISQDTPFTARVLELCSRALYPTESGGKLLADVCYSVRDYTFGDQ</sequence>
<keyword evidence="3" id="KW-1185">Reference proteome</keyword>
<keyword evidence="1" id="KW-0732">Signal</keyword>
<reference evidence="2 3" key="1">
    <citation type="journal article" date="2013" name="ISME J.">
        <title>By their genes ye shall know them: genomic signatures of predatory bacteria.</title>
        <authorList>
            <person name="Pasternak Z."/>
            <person name="Pietrokovski S."/>
            <person name="Rotem O."/>
            <person name="Gophna U."/>
            <person name="Lurie-Weinberger M.N."/>
            <person name="Jurkevitch E."/>
        </authorList>
    </citation>
    <scope>NUCLEOTIDE SEQUENCE [LARGE SCALE GENOMIC DNA]</scope>
    <source>
        <strain evidence="2 3">JSS</strain>
    </source>
</reference>
<proteinExistence type="predicted"/>
<dbReference type="STRING" id="1184267.A11Q_2095"/>
<dbReference type="Proteomes" id="UP000012040">
    <property type="component" value="Chromosome"/>
</dbReference>
<feature type="signal peptide" evidence="1">
    <location>
        <begin position="1"/>
        <end position="26"/>
    </location>
</feature>
<dbReference type="EMBL" id="CP003537">
    <property type="protein sequence ID" value="AGH96311.1"/>
    <property type="molecule type" value="Genomic_DNA"/>
</dbReference>
<evidence type="ECO:0000313" key="3">
    <source>
        <dbReference type="Proteomes" id="UP000012040"/>
    </source>
</evidence>
<evidence type="ECO:0000256" key="1">
    <source>
        <dbReference type="SAM" id="SignalP"/>
    </source>
</evidence>
<dbReference type="RefSeq" id="WP_015470801.1">
    <property type="nucleotide sequence ID" value="NC_020813.1"/>
</dbReference>
<organism evidence="2 3">
    <name type="scientific">Pseudobdellovibrio exovorus JSS</name>
    <dbReference type="NCBI Taxonomy" id="1184267"/>
    <lineage>
        <taxon>Bacteria</taxon>
        <taxon>Pseudomonadati</taxon>
        <taxon>Bdellovibrionota</taxon>
        <taxon>Bdellovibrionia</taxon>
        <taxon>Bdellovibrionales</taxon>
        <taxon>Pseudobdellovibrionaceae</taxon>
        <taxon>Pseudobdellovibrio</taxon>
    </lineage>
</organism>
<accession>M4VE41</accession>
<name>M4VE41_9BACT</name>
<dbReference type="HOGENOM" id="CLU_985761_0_0_7"/>
<dbReference type="OrthoDB" id="5290185at2"/>
<evidence type="ECO:0000313" key="2">
    <source>
        <dbReference type="EMBL" id="AGH96311.1"/>
    </source>
</evidence>
<protein>
    <recommendedName>
        <fullName evidence="4">Lipoprotein</fullName>
    </recommendedName>
</protein>
<gene>
    <name evidence="2" type="ORF">A11Q_2095</name>
</gene>
<dbReference type="AlphaFoldDB" id="M4VE41"/>
<dbReference type="PATRIC" id="fig|1184267.3.peg.2120"/>